<dbReference type="PANTHER" id="PTHR46910:SF1">
    <property type="entry name" value="MISCELLANEOUS ZN(II)2CYS6 TRANSCRIPTION FACTOR (EUROFUNG)-RELATED"/>
    <property type="match status" value="1"/>
</dbReference>
<evidence type="ECO:0000256" key="2">
    <source>
        <dbReference type="SAM" id="MobiDB-lite"/>
    </source>
</evidence>
<dbReference type="InterPro" id="IPR007219">
    <property type="entry name" value="XnlR_reg_dom"/>
</dbReference>
<evidence type="ECO:0000256" key="3">
    <source>
        <dbReference type="SAM" id="Phobius"/>
    </source>
</evidence>
<dbReference type="GO" id="GO:0006351">
    <property type="term" value="P:DNA-templated transcription"/>
    <property type="evidence" value="ECO:0007669"/>
    <property type="project" value="InterPro"/>
</dbReference>
<dbReference type="GO" id="GO:0008270">
    <property type="term" value="F:zinc ion binding"/>
    <property type="evidence" value="ECO:0007669"/>
    <property type="project" value="InterPro"/>
</dbReference>
<organism evidence="5 6">
    <name type="scientific">Aspergillus ruber (strain CBS 135680)</name>
    <dbReference type="NCBI Taxonomy" id="1388766"/>
    <lineage>
        <taxon>Eukaryota</taxon>
        <taxon>Fungi</taxon>
        <taxon>Dikarya</taxon>
        <taxon>Ascomycota</taxon>
        <taxon>Pezizomycotina</taxon>
        <taxon>Eurotiomycetes</taxon>
        <taxon>Eurotiomycetidae</taxon>
        <taxon>Eurotiales</taxon>
        <taxon>Aspergillaceae</taxon>
        <taxon>Aspergillus</taxon>
        <taxon>Aspergillus subgen. Aspergillus</taxon>
    </lineage>
</organism>
<dbReference type="EMBL" id="KK088417">
    <property type="protein sequence ID" value="EYE96775.1"/>
    <property type="molecule type" value="Genomic_DNA"/>
</dbReference>
<sequence length="542" mass="61815">AESDDGTDCSNHHAIRARSVIQLELGDSRHTSQKQQTVLRAALQLVNQIGRCEKKQPGENIGNETTDATTEESVTVPGAPPSELLLMLLHPNAGPQWPDHISNKTLEKMAATLMKGDCQGQLFHQYCVCIYVKAIGHFYQLSRIITSPIVRDQLVQSRNAYIAATLRSMRQFNILASPSLQSIQSLVSSALLMQQLGDVKQCWTLNSYAAQQIVALGYDRIRSIPTRSQIEEEIHSAVYWCYYMDRTVSALLLRRTALPDLNVSPTELIASIQQSPYDPLIRILLDFAQIQGHLLAFSSHLKRADSRYILDTCNFIEERMYIISNDLQSSRESLPEMLQYDWVAADFCYYAIYVEILRTRLRCTFTPLVHRECLTYARKSLEAFRFLQQHRAELGFDDPYPSFLTWTLLLYPLSPFFVVFCNIIGTLDKDDHVIMHQITTGLSEFKRDPHLEKVLSLLTSLDRLCEPLFHEDVEVISQSNPQMQRPAETPPTVRIFPNAWDNIDLGQDTSNSEIGASTDWLMWQLFNSEVPLGWLNPDFPIL</sequence>
<name>A0A017SKC4_ASPRC</name>
<protein>
    <submittedName>
        <fullName evidence="5">Zn(II)2Cys6 transcription factor</fullName>
    </submittedName>
</protein>
<feature type="domain" description="Xylanolytic transcriptional activator regulatory" evidence="4">
    <location>
        <begin position="202"/>
        <end position="275"/>
    </location>
</feature>
<dbReference type="STRING" id="1388766.A0A017SKC4"/>
<evidence type="ECO:0000259" key="4">
    <source>
        <dbReference type="SMART" id="SM00906"/>
    </source>
</evidence>
<feature type="compositionally biased region" description="Polar residues" evidence="2">
    <location>
        <begin position="62"/>
        <end position="73"/>
    </location>
</feature>
<dbReference type="AlphaFoldDB" id="A0A017SKC4"/>
<keyword evidence="3" id="KW-1133">Transmembrane helix</keyword>
<keyword evidence="6" id="KW-1185">Reference proteome</keyword>
<feature type="region of interest" description="Disordered" evidence="2">
    <location>
        <begin position="55"/>
        <end position="76"/>
    </location>
</feature>
<dbReference type="Pfam" id="PF04082">
    <property type="entry name" value="Fungal_trans"/>
    <property type="match status" value="1"/>
</dbReference>
<evidence type="ECO:0000313" key="5">
    <source>
        <dbReference type="EMBL" id="EYE96775.1"/>
    </source>
</evidence>
<dbReference type="GeneID" id="63699135"/>
<dbReference type="GO" id="GO:0003677">
    <property type="term" value="F:DNA binding"/>
    <property type="evidence" value="ECO:0007669"/>
    <property type="project" value="InterPro"/>
</dbReference>
<keyword evidence="1" id="KW-0539">Nucleus</keyword>
<dbReference type="OrthoDB" id="103819at2759"/>
<feature type="non-terminal residue" evidence="5">
    <location>
        <position position="1"/>
    </location>
</feature>
<dbReference type="PANTHER" id="PTHR46910">
    <property type="entry name" value="TRANSCRIPTION FACTOR PDR1"/>
    <property type="match status" value="1"/>
</dbReference>
<dbReference type="InterPro" id="IPR050987">
    <property type="entry name" value="AtrR-like"/>
</dbReference>
<dbReference type="CDD" id="cd12148">
    <property type="entry name" value="fungal_TF_MHR"/>
    <property type="match status" value="1"/>
</dbReference>
<evidence type="ECO:0000256" key="1">
    <source>
        <dbReference type="ARBA" id="ARBA00023242"/>
    </source>
</evidence>
<dbReference type="HOGENOM" id="CLU_012049_1_0_1"/>
<dbReference type="RefSeq" id="XP_040640463.1">
    <property type="nucleotide sequence ID" value="XM_040784011.1"/>
</dbReference>
<evidence type="ECO:0000313" key="6">
    <source>
        <dbReference type="Proteomes" id="UP000019804"/>
    </source>
</evidence>
<keyword evidence="3" id="KW-0812">Transmembrane</keyword>
<keyword evidence="3" id="KW-0472">Membrane</keyword>
<gene>
    <name evidence="5" type="ORF">EURHEDRAFT_452157</name>
</gene>
<accession>A0A017SKC4</accession>
<dbReference type="GO" id="GO:0003700">
    <property type="term" value="F:DNA-binding transcription factor activity"/>
    <property type="evidence" value="ECO:0007669"/>
    <property type="project" value="InterPro"/>
</dbReference>
<dbReference type="Proteomes" id="UP000019804">
    <property type="component" value="Unassembled WGS sequence"/>
</dbReference>
<reference evidence="6" key="1">
    <citation type="journal article" date="2014" name="Nat. Commun.">
        <title>Genomic adaptations of the halophilic Dead Sea filamentous fungus Eurotium rubrum.</title>
        <authorList>
            <person name="Kis-Papo T."/>
            <person name="Weig A.R."/>
            <person name="Riley R."/>
            <person name="Persoh D."/>
            <person name="Salamov A."/>
            <person name="Sun H."/>
            <person name="Lipzen A."/>
            <person name="Wasser S.P."/>
            <person name="Rambold G."/>
            <person name="Grigoriev I.V."/>
            <person name="Nevo E."/>
        </authorList>
    </citation>
    <scope>NUCLEOTIDE SEQUENCE [LARGE SCALE GENOMIC DNA]</scope>
    <source>
        <strain evidence="6">CBS 135680</strain>
    </source>
</reference>
<feature type="transmembrane region" description="Helical" evidence="3">
    <location>
        <begin position="403"/>
        <end position="425"/>
    </location>
</feature>
<dbReference type="SMART" id="SM00906">
    <property type="entry name" value="Fungal_trans"/>
    <property type="match status" value="1"/>
</dbReference>
<proteinExistence type="predicted"/>